<organism evidence="4 5">
    <name type="scientific">Ceratopteris richardii</name>
    <name type="common">Triangle waterfern</name>
    <dbReference type="NCBI Taxonomy" id="49495"/>
    <lineage>
        <taxon>Eukaryota</taxon>
        <taxon>Viridiplantae</taxon>
        <taxon>Streptophyta</taxon>
        <taxon>Embryophyta</taxon>
        <taxon>Tracheophyta</taxon>
        <taxon>Polypodiopsida</taxon>
        <taxon>Polypodiidae</taxon>
        <taxon>Polypodiales</taxon>
        <taxon>Pteridineae</taxon>
        <taxon>Pteridaceae</taxon>
        <taxon>Parkerioideae</taxon>
        <taxon>Ceratopteris</taxon>
    </lineage>
</organism>
<evidence type="ECO:0000259" key="3">
    <source>
        <dbReference type="Pfam" id="PF25829"/>
    </source>
</evidence>
<keyword evidence="2" id="KW-0732">Signal</keyword>
<keyword evidence="1" id="KW-0472">Membrane</keyword>
<keyword evidence="5" id="KW-1185">Reference proteome</keyword>
<feature type="transmembrane region" description="Helical" evidence="1">
    <location>
        <begin position="174"/>
        <end position="195"/>
    </location>
</feature>
<dbReference type="PANTHER" id="PTHR33780:SF3">
    <property type="entry name" value="EXPRESSED PROTEIN"/>
    <property type="match status" value="1"/>
</dbReference>
<dbReference type="PANTHER" id="PTHR33780">
    <property type="entry name" value="EXPRESSED PROTEIN"/>
    <property type="match status" value="1"/>
</dbReference>
<dbReference type="OrthoDB" id="2014701at2759"/>
<dbReference type="InterPro" id="IPR057713">
    <property type="entry name" value="DUF7953"/>
</dbReference>
<evidence type="ECO:0000313" key="5">
    <source>
        <dbReference type="Proteomes" id="UP000825935"/>
    </source>
</evidence>
<sequence>MIDMPLFCIACRLLCLMFILAVLRLPGDALGKGNVTLESLTIFRTHEWFGEPTVYFRCQGEKKVYLPDVVKENQQYDFIGQESWQPLTELEDTKCKRCGLYEEDRIKHDDVFDEWELCPVQFSPEPEGRYHHFKDNELNMTLSCYSCHASGTRTSDEPDASKDEDENGTRKSSFWVFIIAFFGILAFLALAYLGYMKWQQKKREEQQARFIKLFEDDEDLEVEFGLRD</sequence>
<feature type="domain" description="DUF7953" evidence="3">
    <location>
        <begin position="33"/>
        <end position="144"/>
    </location>
</feature>
<evidence type="ECO:0000256" key="1">
    <source>
        <dbReference type="SAM" id="Phobius"/>
    </source>
</evidence>
<dbReference type="Pfam" id="PF25829">
    <property type="entry name" value="DUF7953"/>
    <property type="match status" value="1"/>
</dbReference>
<name>A0A8T2V4X9_CERRI</name>
<gene>
    <name evidence="4" type="ORF">KP509_03G090200</name>
</gene>
<feature type="chain" id="PRO_5035909103" description="DUF7953 domain-containing protein" evidence="2">
    <location>
        <begin position="32"/>
        <end position="228"/>
    </location>
</feature>
<dbReference type="OMA" id="QDQARFM"/>
<evidence type="ECO:0000313" key="4">
    <source>
        <dbReference type="EMBL" id="KAH7442462.1"/>
    </source>
</evidence>
<evidence type="ECO:0000256" key="2">
    <source>
        <dbReference type="SAM" id="SignalP"/>
    </source>
</evidence>
<protein>
    <recommendedName>
        <fullName evidence="3">DUF7953 domain-containing protein</fullName>
    </recommendedName>
</protein>
<dbReference type="Proteomes" id="UP000825935">
    <property type="component" value="Chromosome 3"/>
</dbReference>
<dbReference type="EMBL" id="CM035408">
    <property type="protein sequence ID" value="KAH7442462.1"/>
    <property type="molecule type" value="Genomic_DNA"/>
</dbReference>
<keyword evidence="1" id="KW-0812">Transmembrane</keyword>
<reference evidence="4" key="1">
    <citation type="submission" date="2021-08" db="EMBL/GenBank/DDBJ databases">
        <title>WGS assembly of Ceratopteris richardii.</title>
        <authorList>
            <person name="Marchant D.B."/>
            <person name="Chen G."/>
            <person name="Jenkins J."/>
            <person name="Shu S."/>
            <person name="Leebens-Mack J."/>
            <person name="Grimwood J."/>
            <person name="Schmutz J."/>
            <person name="Soltis P."/>
            <person name="Soltis D."/>
            <person name="Chen Z.-H."/>
        </authorList>
    </citation>
    <scope>NUCLEOTIDE SEQUENCE</scope>
    <source>
        <strain evidence="4">Whitten #5841</strain>
        <tissue evidence="4">Leaf</tissue>
    </source>
</reference>
<comment type="caution">
    <text evidence="4">The sequence shown here is derived from an EMBL/GenBank/DDBJ whole genome shotgun (WGS) entry which is preliminary data.</text>
</comment>
<dbReference type="AlphaFoldDB" id="A0A8T2V4X9"/>
<accession>A0A8T2V4X9</accession>
<proteinExistence type="predicted"/>
<feature type="signal peptide" evidence="2">
    <location>
        <begin position="1"/>
        <end position="31"/>
    </location>
</feature>
<keyword evidence="1" id="KW-1133">Transmembrane helix</keyword>